<accession>A0A8H7CC04</accession>
<dbReference type="OrthoDB" id="6079689at2759"/>
<keyword evidence="2" id="KW-1185">Reference proteome</keyword>
<evidence type="ECO:0008006" key="3">
    <source>
        <dbReference type="Google" id="ProtNLM"/>
    </source>
</evidence>
<protein>
    <recommendedName>
        <fullName evidence="3">Metallo-dependent hydrolase</fullName>
    </recommendedName>
</protein>
<dbReference type="PANTHER" id="PTHR46363">
    <property type="entry name" value="DEOXYRIBONUCLEASE TATDN2-RELATED"/>
    <property type="match status" value="1"/>
</dbReference>
<dbReference type="EMBL" id="JACAZH010000067">
    <property type="protein sequence ID" value="KAF7330627.1"/>
    <property type="molecule type" value="Genomic_DNA"/>
</dbReference>
<dbReference type="SUPFAM" id="SSF51556">
    <property type="entry name" value="Metallo-dependent hydrolases"/>
    <property type="match status" value="1"/>
</dbReference>
<dbReference type="InterPro" id="IPR001130">
    <property type="entry name" value="TatD-like"/>
</dbReference>
<organism evidence="1 2">
    <name type="scientific">Mycena sanguinolenta</name>
    <dbReference type="NCBI Taxonomy" id="230812"/>
    <lineage>
        <taxon>Eukaryota</taxon>
        <taxon>Fungi</taxon>
        <taxon>Dikarya</taxon>
        <taxon>Basidiomycota</taxon>
        <taxon>Agaricomycotina</taxon>
        <taxon>Agaricomycetes</taxon>
        <taxon>Agaricomycetidae</taxon>
        <taxon>Agaricales</taxon>
        <taxon>Marasmiineae</taxon>
        <taxon>Mycenaceae</taxon>
        <taxon>Mycena</taxon>
    </lineage>
</organism>
<gene>
    <name evidence="1" type="ORF">MSAN_02456600</name>
</gene>
<evidence type="ECO:0000313" key="2">
    <source>
        <dbReference type="Proteomes" id="UP000623467"/>
    </source>
</evidence>
<reference evidence="1" key="1">
    <citation type="submission" date="2020-05" db="EMBL/GenBank/DDBJ databases">
        <title>Mycena genomes resolve the evolution of fungal bioluminescence.</title>
        <authorList>
            <person name="Tsai I.J."/>
        </authorList>
    </citation>
    <scope>NUCLEOTIDE SEQUENCE</scope>
    <source>
        <strain evidence="1">160909Yilan</strain>
    </source>
</reference>
<dbReference type="InterPro" id="IPR032466">
    <property type="entry name" value="Metal_Hydrolase"/>
</dbReference>
<comment type="caution">
    <text evidence="1">The sequence shown here is derived from an EMBL/GenBank/DDBJ whole genome shotgun (WGS) entry which is preliminary data.</text>
</comment>
<proteinExistence type="predicted"/>
<dbReference type="Gene3D" id="3.20.20.140">
    <property type="entry name" value="Metal-dependent hydrolases"/>
    <property type="match status" value="1"/>
</dbReference>
<dbReference type="GO" id="GO:0016788">
    <property type="term" value="F:hydrolase activity, acting on ester bonds"/>
    <property type="evidence" value="ECO:0007669"/>
    <property type="project" value="InterPro"/>
</dbReference>
<dbReference type="PANTHER" id="PTHR46363:SF1">
    <property type="entry name" value="DEOXYRIBONUCLEASE TATDN2-RELATED"/>
    <property type="match status" value="1"/>
</dbReference>
<dbReference type="AlphaFoldDB" id="A0A8H7CC04"/>
<sequence>MGKNNKKKAAPPPESLFHILHPASSSASRPIVDTHMHLASTFEAHRAKYPSGEYTTVYDFVRRLYAPAGNLPMLRCATRRERRGGEGVVLVRDGVHPHEARLYDGAVEADILGAMTHPALHRLRRNRARLPLRQLPRPVQQAVFARQLRHAVCLGKPLTVHMQEADEDTERILKEEVSREHKIHIHCFTDSPAFAQRQLDWFQNLYIGITGASLLPRFPLPSSSSFALRLLRSRRA</sequence>
<name>A0A8H7CC04_9AGAR</name>
<evidence type="ECO:0000313" key="1">
    <source>
        <dbReference type="EMBL" id="KAF7330627.1"/>
    </source>
</evidence>
<dbReference type="Pfam" id="PF01026">
    <property type="entry name" value="TatD_DNase"/>
    <property type="match status" value="1"/>
</dbReference>
<dbReference type="Proteomes" id="UP000623467">
    <property type="component" value="Unassembled WGS sequence"/>
</dbReference>